<dbReference type="PANTHER" id="PTHR33154">
    <property type="entry name" value="TRANSCRIPTIONAL REGULATOR, ARSR FAMILY"/>
    <property type="match status" value="1"/>
</dbReference>
<name>A0ABY6HWR8_9ARCH</name>
<feature type="coiled-coil region" evidence="4">
    <location>
        <begin position="172"/>
        <end position="199"/>
    </location>
</feature>
<feature type="domain" description="HTH arsR-type" evidence="6">
    <location>
        <begin position="45"/>
        <end position="125"/>
    </location>
</feature>
<protein>
    <recommendedName>
        <fullName evidence="6">HTH arsR-type domain-containing protein</fullName>
    </recommendedName>
</protein>
<keyword evidence="8" id="KW-1185">Reference proteome</keyword>
<dbReference type="EMBL" id="CP104013">
    <property type="protein sequence ID" value="UYP47808.1"/>
    <property type="molecule type" value="Genomic_DNA"/>
</dbReference>
<dbReference type="InterPro" id="IPR036388">
    <property type="entry name" value="WH-like_DNA-bd_sf"/>
</dbReference>
<feature type="region of interest" description="Disordered" evidence="5">
    <location>
        <begin position="1"/>
        <end position="23"/>
    </location>
</feature>
<keyword evidence="1" id="KW-0805">Transcription regulation</keyword>
<gene>
    <name evidence="7" type="ORF">NEF87_004093</name>
</gene>
<dbReference type="CDD" id="cd00090">
    <property type="entry name" value="HTH_ARSR"/>
    <property type="match status" value="1"/>
</dbReference>
<reference evidence="7" key="1">
    <citation type="submission" date="2022-09" db="EMBL/GenBank/DDBJ databases">
        <title>Actin cytoskeleton and complex cell architecture in an #Asgard archaeon.</title>
        <authorList>
            <person name="Ponce Toledo R.I."/>
            <person name="Schleper C."/>
            <person name="Rodrigues Oliveira T."/>
            <person name="Wollweber F."/>
            <person name="Xu J."/>
            <person name="Rittmann S."/>
            <person name="Klingl A."/>
            <person name="Pilhofer M."/>
        </authorList>
    </citation>
    <scope>NUCLEOTIDE SEQUENCE</scope>
    <source>
        <strain evidence="7">B-35</strain>
    </source>
</reference>
<evidence type="ECO:0000313" key="7">
    <source>
        <dbReference type="EMBL" id="UYP47808.1"/>
    </source>
</evidence>
<proteinExistence type="predicted"/>
<dbReference type="PANTHER" id="PTHR33154:SF33">
    <property type="entry name" value="TRANSCRIPTIONAL REPRESSOR SDPR"/>
    <property type="match status" value="1"/>
</dbReference>
<dbReference type="InterPro" id="IPR011991">
    <property type="entry name" value="ArsR-like_HTH"/>
</dbReference>
<evidence type="ECO:0000256" key="4">
    <source>
        <dbReference type="SAM" id="Coils"/>
    </source>
</evidence>
<evidence type="ECO:0000313" key="8">
    <source>
        <dbReference type="Proteomes" id="UP001208689"/>
    </source>
</evidence>
<dbReference type="Proteomes" id="UP001208689">
    <property type="component" value="Chromosome"/>
</dbReference>
<sequence>MTAQKNGSKPSDIDSEHPLKTNTSMILTKNQSNMFRSDGSFNEESFFELMGNDIRRKILSKISKFPRYASDLAIDLGVSKQAIKKHLDKLVNFGVVEMAYSQGDQKKQFYQISGKIALFAQIDLTPNYFSLNVENSPEALAKGMEQMLHNPKTAVTSSTNARIDYTQLNYALKILGQQLADAEGKINKVEQQRKEILMEKTVLLNRIQMIINSLVQNDLEKEVIFSLFFDTKSTVEGLTLEEILDQLFLRKRKRAGVSKYKYIKTDPKTRERGQELLDLIQMLIDNFGFIRTENMKLFFDFAL</sequence>
<dbReference type="Pfam" id="PF01022">
    <property type="entry name" value="HTH_5"/>
    <property type="match status" value="1"/>
</dbReference>
<dbReference type="SUPFAM" id="SSF46785">
    <property type="entry name" value="Winged helix' DNA-binding domain"/>
    <property type="match status" value="1"/>
</dbReference>
<dbReference type="InterPro" id="IPR036390">
    <property type="entry name" value="WH_DNA-bd_sf"/>
</dbReference>
<dbReference type="Gene3D" id="1.10.10.10">
    <property type="entry name" value="Winged helix-like DNA-binding domain superfamily/Winged helix DNA-binding domain"/>
    <property type="match status" value="1"/>
</dbReference>
<accession>A0ABY6HWR8</accession>
<dbReference type="InterPro" id="IPR001845">
    <property type="entry name" value="HTH_ArsR_DNA-bd_dom"/>
</dbReference>
<evidence type="ECO:0000256" key="3">
    <source>
        <dbReference type="ARBA" id="ARBA00023163"/>
    </source>
</evidence>
<keyword evidence="2" id="KW-0238">DNA-binding</keyword>
<dbReference type="SMART" id="SM00418">
    <property type="entry name" value="HTH_ARSR"/>
    <property type="match status" value="1"/>
</dbReference>
<dbReference type="InterPro" id="IPR051081">
    <property type="entry name" value="HTH_MetalResp_TranReg"/>
</dbReference>
<evidence type="ECO:0000256" key="2">
    <source>
        <dbReference type="ARBA" id="ARBA00023125"/>
    </source>
</evidence>
<keyword evidence="3" id="KW-0804">Transcription</keyword>
<keyword evidence="4" id="KW-0175">Coiled coil</keyword>
<evidence type="ECO:0000256" key="1">
    <source>
        <dbReference type="ARBA" id="ARBA00023015"/>
    </source>
</evidence>
<evidence type="ECO:0000259" key="6">
    <source>
        <dbReference type="SMART" id="SM00418"/>
    </source>
</evidence>
<organism evidence="7 8">
    <name type="scientific">Candidatus Lokiarchaeum ossiferum</name>
    <dbReference type="NCBI Taxonomy" id="2951803"/>
    <lineage>
        <taxon>Archaea</taxon>
        <taxon>Promethearchaeati</taxon>
        <taxon>Promethearchaeota</taxon>
        <taxon>Promethearchaeia</taxon>
        <taxon>Promethearchaeales</taxon>
        <taxon>Promethearchaeaceae</taxon>
        <taxon>Candidatus Lokiarchaeum</taxon>
    </lineage>
</organism>
<evidence type="ECO:0000256" key="5">
    <source>
        <dbReference type="SAM" id="MobiDB-lite"/>
    </source>
</evidence>